<feature type="compositionally biased region" description="Polar residues" evidence="1">
    <location>
        <begin position="494"/>
        <end position="521"/>
    </location>
</feature>
<name>A0A5E4M3A4_9HEMI</name>
<sequence length="889" mass="99722">MCTCANNSSSAARPGPARTTVRQVKRLSRDRKSVSDPLIETLLPYPPWVIGLTKPVPPPKPAKSPQNYQPQPTTTTTTSTTTTPGPPPYRMPPYPLYNESTPLPGTSNKIHTHSSKFPIEREVILSNVDKNLKIPILNEYKKKPKSVAPDMPNVQIAWSEQSSNANNVPQNINQYHTPHHYVMVKDNVQNHQYVYKAEPIKPLDPPTELSPIFRDDSNGFPQRAETYGAGPSHSTPEDPNNSKKFSSRIKDMITTRFTKSKNDQVPETSLNNAENPTPTPVKLDDPTLSPHSQLIQHGVYLAVNNQMQNLALNVPNQNVYQTPEQCRANPGPSRTYDRPHTIQTNRVIDMRKSEPLSYSDAHRTNYEVRVQSNYGQINQSPLYVKKRLPAPTQPQECFKTPLPVKGQETIAPFPRSKSNDNLVETNIQTNVQYSSDRYLGRKICKRDDFKSQPSSLDDVDKLEEQRAASGPISGASSDGRLGSGGQSDSGRGSTVYSSGKAQNSTTSPESSSEIQTNQGKKGQSEWMDYVDTELRQILDPSKVSVPSTLSDSVSSVTPPLPPLSPDGSSDDMQTPAHKHRTEYSVKSRGQASNQRTTWSNRTPKEKSHRQTNSTKRPDLKRILLSSSVGDMDSMFDEEASSDDETVNSDVRTIRKQLEGLETMYSEVLKLLGVRKSGGGPRYQPSDPRVHRRRMYGSMSSIPSSVSSRPYRERHRRSTDDRKKSVKDIKGINKRFQRLESHVVTLARSVAHLSSEMRTQHLMIQEMEVIRNELSALRTQTNMLSIRSHSVPRVLQSLCAEQTNSSPNKVKKLTKFFGDEPPLLRLFLKKLGYEKYAAAFEKEKIGLVELPYMSEERMHKIGIPMGPRLRIMQEAQLGFPGMHENTLAIV</sequence>
<feature type="compositionally biased region" description="Low complexity" evidence="1">
    <location>
        <begin position="543"/>
        <end position="557"/>
    </location>
</feature>
<feature type="region of interest" description="Disordered" evidence="1">
    <location>
        <begin position="54"/>
        <end position="89"/>
    </location>
</feature>
<dbReference type="SUPFAM" id="SSF47769">
    <property type="entry name" value="SAM/Pointed domain"/>
    <property type="match status" value="1"/>
</dbReference>
<feature type="compositionally biased region" description="Polar residues" evidence="1">
    <location>
        <begin position="232"/>
        <end position="244"/>
    </location>
</feature>
<evidence type="ECO:0000313" key="4">
    <source>
        <dbReference type="Proteomes" id="UP000325440"/>
    </source>
</evidence>
<gene>
    <name evidence="3" type="ORF">CINCED_3A025806</name>
</gene>
<dbReference type="EMBL" id="CABPRJ010000032">
    <property type="protein sequence ID" value="VVC26395.1"/>
    <property type="molecule type" value="Genomic_DNA"/>
</dbReference>
<dbReference type="Pfam" id="PF00536">
    <property type="entry name" value="SAM_1"/>
    <property type="match status" value="1"/>
</dbReference>
<feature type="domain" description="SAM" evidence="2">
    <location>
        <begin position="824"/>
        <end position="874"/>
    </location>
</feature>
<dbReference type="OrthoDB" id="8188202at2759"/>
<feature type="compositionally biased region" description="Polar residues" evidence="1">
    <location>
        <begin position="263"/>
        <end position="276"/>
    </location>
</feature>
<proteinExistence type="predicted"/>
<feature type="compositionally biased region" description="Low complexity" evidence="1">
    <location>
        <begin position="698"/>
        <end position="707"/>
    </location>
</feature>
<dbReference type="AlphaFoldDB" id="A0A5E4M3A4"/>
<dbReference type="InterPro" id="IPR001660">
    <property type="entry name" value="SAM"/>
</dbReference>
<feature type="region of interest" description="Disordered" evidence="1">
    <location>
        <begin position="464"/>
        <end position="524"/>
    </location>
</feature>
<evidence type="ECO:0000259" key="2">
    <source>
        <dbReference type="Pfam" id="PF00536"/>
    </source>
</evidence>
<organism evidence="3 4">
    <name type="scientific">Cinara cedri</name>
    <dbReference type="NCBI Taxonomy" id="506608"/>
    <lineage>
        <taxon>Eukaryota</taxon>
        <taxon>Metazoa</taxon>
        <taxon>Ecdysozoa</taxon>
        <taxon>Arthropoda</taxon>
        <taxon>Hexapoda</taxon>
        <taxon>Insecta</taxon>
        <taxon>Pterygota</taxon>
        <taxon>Neoptera</taxon>
        <taxon>Paraneoptera</taxon>
        <taxon>Hemiptera</taxon>
        <taxon>Sternorrhyncha</taxon>
        <taxon>Aphidomorpha</taxon>
        <taxon>Aphidoidea</taxon>
        <taxon>Aphididae</taxon>
        <taxon>Lachninae</taxon>
        <taxon>Cinara</taxon>
    </lineage>
</organism>
<keyword evidence="4" id="KW-1185">Reference proteome</keyword>
<feature type="region of interest" description="Disordered" evidence="1">
    <location>
        <begin position="542"/>
        <end position="620"/>
    </location>
</feature>
<evidence type="ECO:0000256" key="1">
    <source>
        <dbReference type="SAM" id="MobiDB-lite"/>
    </source>
</evidence>
<accession>A0A5E4M3A4</accession>
<feature type="compositionally biased region" description="Polar residues" evidence="1">
    <location>
        <begin position="1"/>
        <end position="11"/>
    </location>
</feature>
<dbReference type="Gene3D" id="1.10.150.50">
    <property type="entry name" value="Transcription Factor, Ets-1"/>
    <property type="match status" value="1"/>
</dbReference>
<dbReference type="Proteomes" id="UP000325440">
    <property type="component" value="Unassembled WGS sequence"/>
</dbReference>
<protein>
    <submittedName>
        <fullName evidence="3">Sterile alpha motif/pointed domain,Sterile alpha motif domain</fullName>
    </submittedName>
</protein>
<dbReference type="InterPro" id="IPR013761">
    <property type="entry name" value="SAM/pointed_sf"/>
</dbReference>
<evidence type="ECO:0000313" key="3">
    <source>
        <dbReference type="EMBL" id="VVC26395.1"/>
    </source>
</evidence>
<feature type="region of interest" description="Disordered" evidence="1">
    <location>
        <begin position="1"/>
        <end position="37"/>
    </location>
</feature>
<feature type="compositionally biased region" description="Low complexity" evidence="1">
    <location>
        <begin position="63"/>
        <end position="83"/>
    </location>
</feature>
<feature type="region of interest" description="Disordered" evidence="1">
    <location>
        <begin position="698"/>
        <end position="724"/>
    </location>
</feature>
<feature type="region of interest" description="Disordered" evidence="1">
    <location>
        <begin position="205"/>
        <end position="280"/>
    </location>
</feature>
<feature type="compositionally biased region" description="Polar residues" evidence="1">
    <location>
        <begin position="587"/>
        <end position="601"/>
    </location>
</feature>
<reference evidence="3 4" key="1">
    <citation type="submission" date="2019-08" db="EMBL/GenBank/DDBJ databases">
        <authorList>
            <person name="Alioto T."/>
            <person name="Alioto T."/>
            <person name="Gomez Garrido J."/>
        </authorList>
    </citation>
    <scope>NUCLEOTIDE SEQUENCE [LARGE SCALE GENOMIC DNA]</scope>
</reference>